<proteinExistence type="predicted"/>
<dbReference type="AlphaFoldDB" id="A0A7X0X527"/>
<evidence type="ECO:0000259" key="1">
    <source>
        <dbReference type="Pfam" id="PF06902"/>
    </source>
</evidence>
<sequence>MSEEKLLERGYRKYHGEEIDVYFNTNVCEHSGNCVRGNKELFDLDRKPWIMPDNVSKEEVKRVINTCPSGALQYIEK</sequence>
<evidence type="ECO:0000313" key="5">
    <source>
        <dbReference type="Proteomes" id="UP000587800"/>
    </source>
</evidence>
<organism evidence="2 4">
    <name type="scientific">Listeria immobilis</name>
    <dbReference type="NCBI Taxonomy" id="2713502"/>
    <lineage>
        <taxon>Bacteria</taxon>
        <taxon>Bacillati</taxon>
        <taxon>Bacillota</taxon>
        <taxon>Bacilli</taxon>
        <taxon>Bacillales</taxon>
        <taxon>Listeriaceae</taxon>
        <taxon>Listeria</taxon>
    </lineage>
</organism>
<dbReference type="Proteomes" id="UP000561617">
    <property type="component" value="Unassembled WGS sequence"/>
</dbReference>
<dbReference type="EMBL" id="JAASUB010000015">
    <property type="protein sequence ID" value="MBC1510705.1"/>
    <property type="molecule type" value="Genomic_DNA"/>
</dbReference>
<accession>A0A7X0X527</accession>
<evidence type="ECO:0000313" key="4">
    <source>
        <dbReference type="Proteomes" id="UP000561617"/>
    </source>
</evidence>
<gene>
    <name evidence="2" type="ORF">HCJ38_01295</name>
    <name evidence="3" type="ORF">HCJ59_12500</name>
</gene>
<protein>
    <recommendedName>
        <fullName evidence="1">Divergent 4Fe-4S mono-cluster domain-containing protein</fullName>
    </recommendedName>
</protein>
<keyword evidence="5" id="KW-1185">Reference proteome</keyword>
<evidence type="ECO:0000313" key="2">
    <source>
        <dbReference type="EMBL" id="MBC1487660.1"/>
    </source>
</evidence>
<comment type="caution">
    <text evidence="2">The sequence shown here is derived from an EMBL/GenBank/DDBJ whole genome shotgun (WGS) entry which is preliminary data.</text>
</comment>
<dbReference type="Proteomes" id="UP000587800">
    <property type="component" value="Unassembled WGS sequence"/>
</dbReference>
<reference evidence="4 5" key="1">
    <citation type="submission" date="2020-03" db="EMBL/GenBank/DDBJ databases">
        <title>Soil Listeria distribution.</title>
        <authorList>
            <person name="Liao J."/>
            <person name="Wiedmann M."/>
        </authorList>
    </citation>
    <scope>NUCLEOTIDE SEQUENCE [LARGE SCALE GENOMIC DNA]</scope>
    <source>
        <strain evidence="3 5">FSL L7-1515</strain>
        <strain evidence="2 4">FSL L7-1554</strain>
    </source>
</reference>
<dbReference type="Pfam" id="PF06902">
    <property type="entry name" value="Fer4_19"/>
    <property type="match status" value="1"/>
</dbReference>
<dbReference type="InterPro" id="IPR010693">
    <property type="entry name" value="Divergent_4Fe-4S_mono-cluster"/>
</dbReference>
<name>A0A7X0X527_9LIST</name>
<dbReference type="EMBL" id="JAASTW010000001">
    <property type="protein sequence ID" value="MBC1487660.1"/>
    <property type="molecule type" value="Genomic_DNA"/>
</dbReference>
<evidence type="ECO:0000313" key="3">
    <source>
        <dbReference type="EMBL" id="MBC1510705.1"/>
    </source>
</evidence>
<dbReference type="RefSeq" id="WP_185344494.1">
    <property type="nucleotide sequence ID" value="NZ_JAASTU010000011.1"/>
</dbReference>
<dbReference type="Gene3D" id="3.30.70.20">
    <property type="match status" value="1"/>
</dbReference>
<feature type="domain" description="Divergent 4Fe-4S mono-cluster" evidence="1">
    <location>
        <begin position="14"/>
        <end position="77"/>
    </location>
</feature>